<gene>
    <name evidence="2" type="ORF">EV667_2071</name>
</gene>
<protein>
    <submittedName>
        <fullName evidence="2">Uncharacterized protein</fullName>
    </submittedName>
</protein>
<accession>A0A4R1I376</accession>
<reference evidence="2 3" key="1">
    <citation type="submission" date="2019-03" db="EMBL/GenBank/DDBJ databases">
        <title>Genomic Encyclopedia of Type Strains, Phase IV (KMG-IV): sequencing the most valuable type-strain genomes for metagenomic binning, comparative biology and taxonomic classification.</title>
        <authorList>
            <person name="Goeker M."/>
        </authorList>
    </citation>
    <scope>NUCLEOTIDE SEQUENCE [LARGE SCALE GENOMIC DNA]</scope>
    <source>
        <strain evidence="2 3">DSM 101</strain>
    </source>
</reference>
<feature type="region of interest" description="Disordered" evidence="1">
    <location>
        <begin position="1"/>
        <end position="29"/>
    </location>
</feature>
<dbReference type="EMBL" id="SMFY01000002">
    <property type="protein sequence ID" value="TCK28075.1"/>
    <property type="molecule type" value="Genomic_DNA"/>
</dbReference>
<comment type="caution">
    <text evidence="2">The sequence shown here is derived from an EMBL/GenBank/DDBJ whole genome shotgun (WGS) entry which is preliminary data.</text>
</comment>
<evidence type="ECO:0000256" key="1">
    <source>
        <dbReference type="SAM" id="MobiDB-lite"/>
    </source>
</evidence>
<dbReference type="AlphaFoldDB" id="A0A4R1I376"/>
<proteinExistence type="predicted"/>
<evidence type="ECO:0000313" key="3">
    <source>
        <dbReference type="Proteomes" id="UP000295030"/>
    </source>
</evidence>
<sequence length="52" mass="5344">MGEARGVEAANCVTSGEMAPARPKWETPELTVTPAADARLTANQPGDDDGTS</sequence>
<keyword evidence="3" id="KW-1185">Reference proteome</keyword>
<name>A0A4R1I376_ANCAQ</name>
<organism evidence="2 3">
    <name type="scientific">Ancylobacter aquaticus</name>
    <dbReference type="NCBI Taxonomy" id="100"/>
    <lineage>
        <taxon>Bacteria</taxon>
        <taxon>Pseudomonadati</taxon>
        <taxon>Pseudomonadota</taxon>
        <taxon>Alphaproteobacteria</taxon>
        <taxon>Hyphomicrobiales</taxon>
        <taxon>Xanthobacteraceae</taxon>
        <taxon>Ancylobacter</taxon>
    </lineage>
</organism>
<dbReference type="Proteomes" id="UP000295030">
    <property type="component" value="Unassembled WGS sequence"/>
</dbReference>
<evidence type="ECO:0000313" key="2">
    <source>
        <dbReference type="EMBL" id="TCK28075.1"/>
    </source>
</evidence>